<dbReference type="InterPro" id="IPR011989">
    <property type="entry name" value="ARM-like"/>
</dbReference>
<accession>A0A7I8VIS1</accession>
<sequence>MCTEAVSAWKNDLRGTAEMECQFVLQGKSIIGLVQTADVMRPTEPVSAASDTIRGIKTRAKLIGSEYSKLHRRIEKEHRHTARSHSLKMTTSIRCFLHDYRLSEGSDTRMLLLKCSKLVDFCNLDILTEVGEMFSKLVDTLLEENVRTIVSELANSNSPIQAQCILAVINNLVDNSQHLSNILAREGGVGVLLNFVTTQRFKPIRAHCLHALAKTCCDRESIVELERIGGLIITINLLSDPEEEEIVRAEAAGLIAQLSSPDLDYRMPSLIEKSVDLIKFLTELCNIAKRADTFLLSIASLANFTFMRTSHTFVQLNTVVTLTDVYSKHKDHAVYIQDQLATILANLSSSETLALIDCGAVSMSCRLIENVQLDGSDASMRAVQKAAIALTRLCKTSKETNQAAKFTNCYEKLLQIQQDDRISNTIRLTCLAAAQKIRTSLSQTSLIESLKRVSIRDKSVVVQ</sequence>
<dbReference type="PANTHER" id="PTHR21386">
    <property type="entry name" value="INSCUTEABLE"/>
    <property type="match status" value="1"/>
</dbReference>
<keyword evidence="3" id="KW-1185">Reference proteome</keyword>
<dbReference type="GO" id="GO:0045176">
    <property type="term" value="P:apical protein localization"/>
    <property type="evidence" value="ECO:0007669"/>
    <property type="project" value="TreeGrafter"/>
</dbReference>
<protein>
    <submittedName>
        <fullName evidence="2">DgyrCDS5037</fullName>
    </submittedName>
</protein>
<dbReference type="GO" id="GO:0008093">
    <property type="term" value="F:cytoskeletal anchor activity"/>
    <property type="evidence" value="ECO:0007669"/>
    <property type="project" value="TreeGrafter"/>
</dbReference>
<dbReference type="GO" id="GO:0008356">
    <property type="term" value="P:asymmetric cell division"/>
    <property type="evidence" value="ECO:0007669"/>
    <property type="project" value="InterPro"/>
</dbReference>
<organism evidence="2 3">
    <name type="scientific">Dimorphilus gyrociliatus</name>
    <dbReference type="NCBI Taxonomy" id="2664684"/>
    <lineage>
        <taxon>Eukaryota</taxon>
        <taxon>Metazoa</taxon>
        <taxon>Spiralia</taxon>
        <taxon>Lophotrochozoa</taxon>
        <taxon>Annelida</taxon>
        <taxon>Polychaeta</taxon>
        <taxon>Polychaeta incertae sedis</taxon>
        <taxon>Dinophilidae</taxon>
        <taxon>Dimorphilus</taxon>
    </lineage>
</organism>
<feature type="domain" description="Protein inscuteable homologue C-terminal" evidence="1">
    <location>
        <begin position="61"/>
        <end position="444"/>
    </location>
</feature>
<dbReference type="EMBL" id="CAJFCJ010000006">
    <property type="protein sequence ID" value="CAD5116111.1"/>
    <property type="molecule type" value="Genomic_DNA"/>
</dbReference>
<dbReference type="InterPro" id="IPR039921">
    <property type="entry name" value="Inscuteable"/>
</dbReference>
<evidence type="ECO:0000259" key="1">
    <source>
        <dbReference type="Pfam" id="PF19427"/>
    </source>
</evidence>
<dbReference type="PANTHER" id="PTHR21386:SF0">
    <property type="entry name" value="PROTEIN INSCUTEABLE HOMOLOG"/>
    <property type="match status" value="1"/>
</dbReference>
<reference evidence="2 3" key="1">
    <citation type="submission" date="2020-08" db="EMBL/GenBank/DDBJ databases">
        <authorList>
            <person name="Hejnol A."/>
        </authorList>
    </citation>
    <scope>NUCLEOTIDE SEQUENCE [LARGE SCALE GENOMIC DNA]</scope>
</reference>
<dbReference type="SUPFAM" id="SSF48371">
    <property type="entry name" value="ARM repeat"/>
    <property type="match status" value="1"/>
</dbReference>
<gene>
    <name evidence="2" type="ORF">DGYR_LOCUS4766</name>
</gene>
<comment type="caution">
    <text evidence="2">The sequence shown here is derived from an EMBL/GenBank/DDBJ whole genome shotgun (WGS) entry which is preliminary data.</text>
</comment>
<dbReference type="GO" id="GO:0009786">
    <property type="term" value="P:regulation of asymmetric cell division"/>
    <property type="evidence" value="ECO:0007669"/>
    <property type="project" value="TreeGrafter"/>
</dbReference>
<evidence type="ECO:0000313" key="2">
    <source>
        <dbReference type="EMBL" id="CAD5116111.1"/>
    </source>
</evidence>
<dbReference type="Gene3D" id="1.25.10.10">
    <property type="entry name" value="Leucine-rich Repeat Variant"/>
    <property type="match status" value="2"/>
</dbReference>
<dbReference type="InterPro" id="IPR045789">
    <property type="entry name" value="Insc_C"/>
</dbReference>
<dbReference type="AlphaFoldDB" id="A0A7I8VIS1"/>
<dbReference type="GO" id="GO:0045179">
    <property type="term" value="C:apical cortex"/>
    <property type="evidence" value="ECO:0007669"/>
    <property type="project" value="TreeGrafter"/>
</dbReference>
<name>A0A7I8VIS1_9ANNE</name>
<dbReference type="GO" id="GO:0000132">
    <property type="term" value="P:establishment of mitotic spindle orientation"/>
    <property type="evidence" value="ECO:0007669"/>
    <property type="project" value="TreeGrafter"/>
</dbReference>
<dbReference type="InterPro" id="IPR016024">
    <property type="entry name" value="ARM-type_fold"/>
</dbReference>
<dbReference type="Proteomes" id="UP000549394">
    <property type="component" value="Unassembled WGS sequence"/>
</dbReference>
<evidence type="ECO:0000313" key="3">
    <source>
        <dbReference type="Proteomes" id="UP000549394"/>
    </source>
</evidence>
<dbReference type="Pfam" id="PF19427">
    <property type="entry name" value="Insc_C"/>
    <property type="match status" value="1"/>
</dbReference>
<proteinExistence type="predicted"/>
<dbReference type="OrthoDB" id="5796379at2759"/>